<gene>
    <name evidence="15" type="ORF">CLV72_11340</name>
</gene>
<dbReference type="PRINTS" id="PR00473">
    <property type="entry name" value="GALCTOKINASE"/>
</dbReference>
<dbReference type="InterPro" id="IPR000705">
    <property type="entry name" value="Galactokinase"/>
</dbReference>
<dbReference type="GO" id="GO:0004335">
    <property type="term" value="F:galactokinase activity"/>
    <property type="evidence" value="ECO:0007669"/>
    <property type="project" value="UniProtKB-UniRule"/>
</dbReference>
<keyword evidence="3" id="KW-0808">Transferase</keyword>
<evidence type="ECO:0000313" key="15">
    <source>
        <dbReference type="EMBL" id="PRX91855.1"/>
    </source>
</evidence>
<keyword evidence="7" id="KW-0067">ATP-binding</keyword>
<dbReference type="Gene3D" id="3.30.230.10">
    <property type="match status" value="1"/>
</dbReference>
<protein>
    <recommendedName>
        <fullName evidence="11">Galactokinase</fullName>
        <ecNumber evidence="11">2.7.1.6</ecNumber>
    </recommendedName>
</protein>
<evidence type="ECO:0000256" key="10">
    <source>
        <dbReference type="ARBA" id="ARBA00023277"/>
    </source>
</evidence>
<keyword evidence="6 15" id="KW-0418">Kinase</keyword>
<dbReference type="InterPro" id="IPR019741">
    <property type="entry name" value="Galactokinase_CS"/>
</dbReference>
<dbReference type="Pfam" id="PF08544">
    <property type="entry name" value="GHMP_kinases_C"/>
    <property type="match status" value="1"/>
</dbReference>
<dbReference type="AlphaFoldDB" id="A0A2T0PSJ3"/>
<keyword evidence="4" id="KW-0479">Metal-binding</keyword>
<dbReference type="PANTHER" id="PTHR10457">
    <property type="entry name" value="MEVALONATE KINASE/GALACTOKINASE"/>
    <property type="match status" value="1"/>
</dbReference>
<dbReference type="InterPro" id="IPR006204">
    <property type="entry name" value="GHMP_kinase_N_dom"/>
</dbReference>
<dbReference type="InterPro" id="IPR020568">
    <property type="entry name" value="Ribosomal_Su5_D2-typ_SF"/>
</dbReference>
<dbReference type="Gene3D" id="3.30.70.890">
    <property type="entry name" value="GHMP kinase, C-terminal domain"/>
    <property type="match status" value="1"/>
</dbReference>
<evidence type="ECO:0000256" key="5">
    <source>
        <dbReference type="ARBA" id="ARBA00022741"/>
    </source>
</evidence>
<name>A0A2T0PSJ3_9ACTN</name>
<dbReference type="PROSITE" id="PS00106">
    <property type="entry name" value="GALACTOKINASE"/>
    <property type="match status" value="1"/>
</dbReference>
<dbReference type="OrthoDB" id="250531at2"/>
<evidence type="ECO:0000256" key="9">
    <source>
        <dbReference type="ARBA" id="ARBA00023144"/>
    </source>
</evidence>
<accession>A0A2T0PSJ3</accession>
<dbReference type="EMBL" id="PVZC01000013">
    <property type="protein sequence ID" value="PRX91855.1"/>
    <property type="molecule type" value="Genomic_DNA"/>
</dbReference>
<evidence type="ECO:0000256" key="8">
    <source>
        <dbReference type="ARBA" id="ARBA00022842"/>
    </source>
</evidence>
<evidence type="ECO:0000256" key="11">
    <source>
        <dbReference type="NCBIfam" id="TIGR00131"/>
    </source>
</evidence>
<dbReference type="GO" id="GO:0046872">
    <property type="term" value="F:metal ion binding"/>
    <property type="evidence" value="ECO:0007669"/>
    <property type="project" value="UniProtKB-KW"/>
</dbReference>
<dbReference type="Proteomes" id="UP000237846">
    <property type="component" value="Unassembled WGS sequence"/>
</dbReference>
<keyword evidence="2" id="KW-0963">Cytoplasm</keyword>
<dbReference type="FunFam" id="3.30.70.890:FF:000001">
    <property type="entry name" value="Galactokinase"/>
    <property type="match status" value="1"/>
</dbReference>
<comment type="similarity">
    <text evidence="1">Belongs to the GHMP kinase family. GalK subfamily.</text>
</comment>
<dbReference type="SUPFAM" id="SSF55060">
    <property type="entry name" value="GHMP Kinase, C-terminal domain"/>
    <property type="match status" value="1"/>
</dbReference>
<organism evidence="15 16">
    <name type="scientific">Allonocardiopsis opalescens</name>
    <dbReference type="NCBI Taxonomy" id="1144618"/>
    <lineage>
        <taxon>Bacteria</taxon>
        <taxon>Bacillati</taxon>
        <taxon>Actinomycetota</taxon>
        <taxon>Actinomycetes</taxon>
        <taxon>Streptosporangiales</taxon>
        <taxon>Allonocardiopsis</taxon>
    </lineage>
</organism>
<evidence type="ECO:0000256" key="1">
    <source>
        <dbReference type="ARBA" id="ARBA00006566"/>
    </source>
</evidence>
<dbReference type="NCBIfam" id="TIGR00131">
    <property type="entry name" value="gal_kin"/>
    <property type="match status" value="1"/>
</dbReference>
<dbReference type="FunFam" id="3.30.230.10:FF:000017">
    <property type="entry name" value="Galactokinase"/>
    <property type="match status" value="1"/>
</dbReference>
<dbReference type="InterPro" id="IPR006203">
    <property type="entry name" value="GHMP_knse_ATP-bd_CS"/>
</dbReference>
<keyword evidence="5" id="KW-0547">Nucleotide-binding</keyword>
<keyword evidence="9" id="KW-0299">Galactose metabolism</keyword>
<sequence length="397" mass="41443">MSPDPVPAPAPGQDPAAAFRDAFGAEPEGVWHGPGRVNVIGEHTDYNDGLVLPIALPQGITAAVSRTGDRSVQVVSHGRTESAAARFGLADLAPGSVTGWAAYVAGVFWALREAGHEVGGARISLTSDLPIGSGLSSSAALETAVAVAVTELYGLDGLRADLPELARLAQRAENGYVGAPTGILDQSAALRCVEGRALYLDCRSLAARNVPFDLASAGLRLLVIDTRVHHSHAEADGGYRVRRAECERAAKILGVPALRDVEDLAGALRRLPDPVLRDRVQHVVTEIHRVNATVGLLRAGAYAEIGTLLSMSHLSLRDQFRISCPELDLAVETAVAAGARGARMTGGGFGGSAIALVAADRLDKVREAVTAAFRRQGWTEPGLITALPSPGARRVDA</sequence>
<dbReference type="InterPro" id="IPR006206">
    <property type="entry name" value="Mevalonate/galactokinase"/>
</dbReference>
<dbReference type="InterPro" id="IPR019539">
    <property type="entry name" value="GalKase_N"/>
</dbReference>
<reference evidence="15 16" key="1">
    <citation type="submission" date="2018-03" db="EMBL/GenBank/DDBJ databases">
        <title>Genomic Encyclopedia of Archaeal and Bacterial Type Strains, Phase II (KMG-II): from individual species to whole genera.</title>
        <authorList>
            <person name="Goeker M."/>
        </authorList>
    </citation>
    <scope>NUCLEOTIDE SEQUENCE [LARGE SCALE GENOMIC DNA]</scope>
    <source>
        <strain evidence="15 16">DSM 45601</strain>
    </source>
</reference>
<feature type="domain" description="GHMP kinase C-terminal" evidence="13">
    <location>
        <begin position="296"/>
        <end position="374"/>
    </location>
</feature>
<comment type="caution">
    <text evidence="15">The sequence shown here is derived from an EMBL/GenBank/DDBJ whole genome shotgun (WGS) entry which is preliminary data.</text>
</comment>
<feature type="domain" description="GHMP kinase N-terminal" evidence="12">
    <location>
        <begin position="103"/>
        <end position="190"/>
    </location>
</feature>
<dbReference type="GO" id="GO:0006012">
    <property type="term" value="P:galactose metabolic process"/>
    <property type="evidence" value="ECO:0007669"/>
    <property type="project" value="UniProtKB-UniRule"/>
</dbReference>
<dbReference type="GO" id="GO:0005524">
    <property type="term" value="F:ATP binding"/>
    <property type="evidence" value="ECO:0007669"/>
    <property type="project" value="UniProtKB-UniRule"/>
</dbReference>
<keyword evidence="16" id="KW-1185">Reference proteome</keyword>
<evidence type="ECO:0000256" key="6">
    <source>
        <dbReference type="ARBA" id="ARBA00022777"/>
    </source>
</evidence>
<evidence type="ECO:0000313" key="16">
    <source>
        <dbReference type="Proteomes" id="UP000237846"/>
    </source>
</evidence>
<feature type="domain" description="Galactokinase N-terminal" evidence="14">
    <location>
        <begin position="18"/>
        <end position="66"/>
    </location>
</feature>
<evidence type="ECO:0000259" key="14">
    <source>
        <dbReference type="Pfam" id="PF10509"/>
    </source>
</evidence>
<keyword evidence="10" id="KW-0119">Carbohydrate metabolism</keyword>
<evidence type="ECO:0000256" key="4">
    <source>
        <dbReference type="ARBA" id="ARBA00022723"/>
    </source>
</evidence>
<dbReference type="GO" id="GO:0005829">
    <property type="term" value="C:cytosol"/>
    <property type="evidence" value="ECO:0007669"/>
    <property type="project" value="TreeGrafter"/>
</dbReference>
<evidence type="ECO:0000259" key="12">
    <source>
        <dbReference type="Pfam" id="PF00288"/>
    </source>
</evidence>
<dbReference type="SUPFAM" id="SSF54211">
    <property type="entry name" value="Ribosomal protein S5 domain 2-like"/>
    <property type="match status" value="1"/>
</dbReference>
<dbReference type="PIRSF" id="PIRSF000530">
    <property type="entry name" value="Galactokinase"/>
    <property type="match status" value="1"/>
</dbReference>
<keyword evidence="8" id="KW-0460">Magnesium</keyword>
<dbReference type="InterPro" id="IPR036554">
    <property type="entry name" value="GHMP_kinase_C_sf"/>
</dbReference>
<evidence type="ECO:0000259" key="13">
    <source>
        <dbReference type="Pfam" id="PF08544"/>
    </source>
</evidence>
<evidence type="ECO:0000256" key="7">
    <source>
        <dbReference type="ARBA" id="ARBA00022840"/>
    </source>
</evidence>
<evidence type="ECO:0000256" key="2">
    <source>
        <dbReference type="ARBA" id="ARBA00022490"/>
    </source>
</evidence>
<dbReference type="InterPro" id="IPR014721">
    <property type="entry name" value="Ribsml_uS5_D2-typ_fold_subgr"/>
</dbReference>
<dbReference type="PRINTS" id="PR00959">
    <property type="entry name" value="MEVGALKINASE"/>
</dbReference>
<dbReference type="RefSeq" id="WP_106253611.1">
    <property type="nucleotide sequence ID" value="NZ_PVZC01000013.1"/>
</dbReference>
<dbReference type="InterPro" id="IPR013750">
    <property type="entry name" value="GHMP_kinase_C_dom"/>
</dbReference>
<dbReference type="EC" id="2.7.1.6" evidence="11"/>
<dbReference type="PROSITE" id="PS00627">
    <property type="entry name" value="GHMP_KINASES_ATP"/>
    <property type="match status" value="1"/>
</dbReference>
<dbReference type="PANTHER" id="PTHR10457:SF7">
    <property type="entry name" value="GALACTOKINASE-RELATED"/>
    <property type="match status" value="1"/>
</dbReference>
<dbReference type="Pfam" id="PF10509">
    <property type="entry name" value="GalKase_gal_bdg"/>
    <property type="match status" value="1"/>
</dbReference>
<proteinExistence type="inferred from homology"/>
<dbReference type="Pfam" id="PF00288">
    <property type="entry name" value="GHMP_kinases_N"/>
    <property type="match status" value="1"/>
</dbReference>
<evidence type="ECO:0000256" key="3">
    <source>
        <dbReference type="ARBA" id="ARBA00022679"/>
    </source>
</evidence>